<gene>
    <name evidence="2" type="ORF">MERR_LOCUS1853</name>
</gene>
<comment type="caution">
    <text evidence="2">The sequence shown here is derived from an EMBL/GenBank/DDBJ whole genome shotgun (WGS) entry which is preliminary data.</text>
</comment>
<dbReference type="OrthoDB" id="1092014at2759"/>
<evidence type="ECO:0000259" key="1">
    <source>
        <dbReference type="Pfam" id="PF14291"/>
    </source>
</evidence>
<keyword evidence="3" id="KW-1185">Reference proteome</keyword>
<accession>A0A6D2HN61</accession>
<protein>
    <recommendedName>
        <fullName evidence="1">DUF4371 domain-containing protein</fullName>
    </recommendedName>
</protein>
<dbReference type="PANTHER" id="PTHR45749:SF34">
    <property type="entry name" value="ZINC FINGER MYM-TYPE PROTEIN 1-LIKE"/>
    <property type="match status" value="1"/>
</dbReference>
<name>A0A6D2HN61_9BRAS</name>
<feature type="domain" description="DUF4371" evidence="1">
    <location>
        <begin position="2"/>
        <end position="106"/>
    </location>
</feature>
<dbReference type="EMBL" id="CACVBM020000111">
    <property type="protein sequence ID" value="CAA7014618.1"/>
    <property type="molecule type" value="Genomic_DNA"/>
</dbReference>
<proteinExistence type="predicted"/>
<organism evidence="2 3">
    <name type="scientific">Microthlaspi erraticum</name>
    <dbReference type="NCBI Taxonomy" id="1685480"/>
    <lineage>
        <taxon>Eukaryota</taxon>
        <taxon>Viridiplantae</taxon>
        <taxon>Streptophyta</taxon>
        <taxon>Embryophyta</taxon>
        <taxon>Tracheophyta</taxon>
        <taxon>Spermatophyta</taxon>
        <taxon>Magnoliopsida</taxon>
        <taxon>eudicotyledons</taxon>
        <taxon>Gunneridae</taxon>
        <taxon>Pentapetalae</taxon>
        <taxon>rosids</taxon>
        <taxon>malvids</taxon>
        <taxon>Brassicales</taxon>
        <taxon>Brassicaceae</taxon>
        <taxon>Coluteocarpeae</taxon>
        <taxon>Microthlaspi</taxon>
    </lineage>
</organism>
<dbReference type="AlphaFoldDB" id="A0A6D2HN61"/>
<sequence>MFKQDDIVKKEYRIRLTASIDSSRFLLHQGLAFRGHDESEDSINQGNFKQLVKYTGDQNDAIGKVILKNAPKNNQMVSSLIQKDIVNSFGEEVVKSVIEEIDHGVLDCSLMSLLIFLAKNKWLLFFSLLIRVV</sequence>
<dbReference type="PANTHER" id="PTHR45749">
    <property type="match status" value="1"/>
</dbReference>
<dbReference type="Proteomes" id="UP000467841">
    <property type="component" value="Unassembled WGS sequence"/>
</dbReference>
<evidence type="ECO:0000313" key="3">
    <source>
        <dbReference type="Proteomes" id="UP000467841"/>
    </source>
</evidence>
<dbReference type="InterPro" id="IPR025398">
    <property type="entry name" value="DUF4371"/>
</dbReference>
<dbReference type="Pfam" id="PF14291">
    <property type="entry name" value="DUF4371"/>
    <property type="match status" value="1"/>
</dbReference>
<evidence type="ECO:0000313" key="2">
    <source>
        <dbReference type="EMBL" id="CAA7014618.1"/>
    </source>
</evidence>
<reference evidence="2" key="1">
    <citation type="submission" date="2020-01" db="EMBL/GenBank/DDBJ databases">
        <authorList>
            <person name="Mishra B."/>
        </authorList>
    </citation>
    <scope>NUCLEOTIDE SEQUENCE [LARGE SCALE GENOMIC DNA]</scope>
</reference>